<keyword evidence="5" id="KW-0408">Iron</keyword>
<dbReference type="PRINTS" id="PR00359">
    <property type="entry name" value="BP450"/>
</dbReference>
<dbReference type="InterPro" id="IPR001128">
    <property type="entry name" value="Cyt_P450"/>
</dbReference>
<protein>
    <submittedName>
        <fullName evidence="7">Cytochrome P450</fullName>
    </submittedName>
</protein>
<reference evidence="7 8" key="1">
    <citation type="journal article" date="2012" name="Stand. Genomic Sci.">
        <title>Genome sequence of the ocean sediment bacterium Saccharomonospora marina type strain (XMU15(T)).</title>
        <authorList>
            <person name="Klenk H.P."/>
            <person name="Lu M."/>
            <person name="Lucas S."/>
            <person name="Lapidus A."/>
            <person name="Copeland A."/>
            <person name="Pitluck S."/>
            <person name="Goodwin L.A."/>
            <person name="Han C."/>
            <person name="Tapia R."/>
            <person name="Brambilla E.M."/>
            <person name="Potter G."/>
            <person name="Land M."/>
            <person name="Ivanova N."/>
            <person name="Rohde M."/>
            <person name="Goker M."/>
            <person name="Detter J.C."/>
            <person name="Li W.J."/>
            <person name="Kyrpides N.C."/>
            <person name="Woyke T."/>
        </authorList>
    </citation>
    <scope>NUCLEOTIDE SEQUENCE [LARGE SCALE GENOMIC DNA]</scope>
    <source>
        <strain evidence="7 8">XMU15</strain>
    </source>
</reference>
<organism evidence="7 8">
    <name type="scientific">Saccharomonospora marina XMU15</name>
    <dbReference type="NCBI Taxonomy" id="882083"/>
    <lineage>
        <taxon>Bacteria</taxon>
        <taxon>Bacillati</taxon>
        <taxon>Actinomycetota</taxon>
        <taxon>Actinomycetes</taxon>
        <taxon>Pseudonocardiales</taxon>
        <taxon>Pseudonocardiaceae</taxon>
        <taxon>Saccharomonospora</taxon>
    </lineage>
</organism>
<keyword evidence="3" id="KW-0479">Metal-binding</keyword>
<dbReference type="HOGENOM" id="CLU_033716_0_0_11"/>
<dbReference type="InterPro" id="IPR002397">
    <property type="entry name" value="Cyt_P450_B"/>
</dbReference>
<evidence type="ECO:0000256" key="1">
    <source>
        <dbReference type="ARBA" id="ARBA00010617"/>
    </source>
</evidence>
<dbReference type="InterPro" id="IPR036396">
    <property type="entry name" value="Cyt_P450_sf"/>
</dbReference>
<dbReference type="GO" id="GO:0036199">
    <property type="term" value="F:cholest-4-en-3-one 26-monooxygenase activity"/>
    <property type="evidence" value="ECO:0007669"/>
    <property type="project" value="TreeGrafter"/>
</dbReference>
<dbReference type="EMBL" id="CM001439">
    <property type="protein sequence ID" value="EHR52429.1"/>
    <property type="molecule type" value="Genomic_DNA"/>
</dbReference>
<evidence type="ECO:0000313" key="7">
    <source>
        <dbReference type="EMBL" id="EHR52429.1"/>
    </source>
</evidence>
<evidence type="ECO:0000256" key="2">
    <source>
        <dbReference type="ARBA" id="ARBA00022617"/>
    </source>
</evidence>
<dbReference type="STRING" id="882083.SacmaDRAFT_4237"/>
<dbReference type="CDD" id="cd11033">
    <property type="entry name" value="CYP142-like"/>
    <property type="match status" value="1"/>
</dbReference>
<dbReference type="GO" id="GO:0006707">
    <property type="term" value="P:cholesterol catabolic process"/>
    <property type="evidence" value="ECO:0007669"/>
    <property type="project" value="TreeGrafter"/>
</dbReference>
<dbReference type="AlphaFoldDB" id="H5X7S9"/>
<dbReference type="PANTHER" id="PTHR46696">
    <property type="entry name" value="P450, PUTATIVE (EUROFUNG)-RELATED"/>
    <property type="match status" value="1"/>
</dbReference>
<dbReference type="RefSeq" id="WP_009155807.1">
    <property type="nucleotide sequence ID" value="NZ_CM001439.1"/>
</dbReference>
<evidence type="ECO:0000256" key="6">
    <source>
        <dbReference type="ARBA" id="ARBA00023033"/>
    </source>
</evidence>
<keyword evidence="4" id="KW-0560">Oxidoreductase</keyword>
<comment type="similarity">
    <text evidence="1">Belongs to the cytochrome P450 family.</text>
</comment>
<evidence type="ECO:0000256" key="4">
    <source>
        <dbReference type="ARBA" id="ARBA00023002"/>
    </source>
</evidence>
<dbReference type="SUPFAM" id="SSF48264">
    <property type="entry name" value="Cytochrome P450"/>
    <property type="match status" value="1"/>
</dbReference>
<evidence type="ECO:0000313" key="8">
    <source>
        <dbReference type="Proteomes" id="UP000004926"/>
    </source>
</evidence>
<dbReference type="eggNOG" id="COG2124">
    <property type="taxonomic scope" value="Bacteria"/>
</dbReference>
<dbReference type="FunFam" id="1.10.630.10:FF:000018">
    <property type="entry name" value="Cytochrome P450 monooxygenase"/>
    <property type="match status" value="1"/>
</dbReference>
<evidence type="ECO:0000256" key="3">
    <source>
        <dbReference type="ARBA" id="ARBA00022723"/>
    </source>
</evidence>
<dbReference type="PANTHER" id="PTHR46696:SF4">
    <property type="entry name" value="BIOTIN BIOSYNTHESIS CYTOCHROME P450"/>
    <property type="match status" value="1"/>
</dbReference>
<keyword evidence="2" id="KW-0349">Heme</keyword>
<keyword evidence="8" id="KW-1185">Reference proteome</keyword>
<sequence length="393" mass="42823">MSTRSVSPDSLVSVAAHSSGEVLEAWRWMRAHDPVHWHPGGEFSGFWSVTRHADVRAVYQDAAIFTSAAGVLLRPADRGGDPGGGMTLALTDPPRHRDLRAVVAEWFGARSVRALVGLMRETTRALLRRAVDRGECEFVRDVAAPLSHAMICRLMGVPDADRESVFEWSSEAFHRGTSLTTHHELARYFVDLMERKVAEPADDIVTALVTGAPAGALLSAEEVLFNCENLLGATENGRLGLAGAVQALVEHPGQWRLLRARRDLIPGTVEETLRWTSSAVHSVRTAATAVELRGRRIAAGDKVALWLPSANRDEEVFAEPDRFDVSRTPNRHLAFAAGEHFCIGNVLARAETTVLLEELVVLAARLEPAGPVVPVRSIAVRGPERLPVRLVPA</sequence>
<name>H5X7S9_9PSEU</name>
<proteinExistence type="inferred from homology"/>
<dbReference type="Gene3D" id="1.10.630.10">
    <property type="entry name" value="Cytochrome P450"/>
    <property type="match status" value="1"/>
</dbReference>
<gene>
    <name evidence="7" type="ORF">SacmaDRAFT_4237</name>
</gene>
<keyword evidence="6" id="KW-0503">Monooxygenase</keyword>
<dbReference type="GO" id="GO:0020037">
    <property type="term" value="F:heme binding"/>
    <property type="evidence" value="ECO:0007669"/>
    <property type="project" value="InterPro"/>
</dbReference>
<accession>H5X7S9</accession>
<dbReference type="GO" id="GO:0008395">
    <property type="term" value="F:steroid hydroxylase activity"/>
    <property type="evidence" value="ECO:0007669"/>
    <property type="project" value="TreeGrafter"/>
</dbReference>
<dbReference type="GO" id="GO:0005506">
    <property type="term" value="F:iron ion binding"/>
    <property type="evidence" value="ECO:0007669"/>
    <property type="project" value="InterPro"/>
</dbReference>
<dbReference type="Proteomes" id="UP000004926">
    <property type="component" value="Chromosome"/>
</dbReference>
<evidence type="ECO:0000256" key="5">
    <source>
        <dbReference type="ARBA" id="ARBA00023004"/>
    </source>
</evidence>
<dbReference type="Pfam" id="PF00067">
    <property type="entry name" value="p450"/>
    <property type="match status" value="1"/>
</dbReference>